<evidence type="ECO:0000256" key="1">
    <source>
        <dbReference type="SAM" id="MobiDB-lite"/>
    </source>
</evidence>
<dbReference type="Proteomes" id="UP000499080">
    <property type="component" value="Unassembled WGS sequence"/>
</dbReference>
<proteinExistence type="predicted"/>
<dbReference type="AlphaFoldDB" id="A0A4Y2HA21"/>
<evidence type="ECO:0000313" key="3">
    <source>
        <dbReference type="Proteomes" id="UP000499080"/>
    </source>
</evidence>
<keyword evidence="3" id="KW-1185">Reference proteome</keyword>
<name>A0A4Y2HA21_ARAVE</name>
<accession>A0A4Y2HA21</accession>
<protein>
    <submittedName>
        <fullName evidence="2">Uncharacterized protein</fullName>
    </submittedName>
</protein>
<reference evidence="2 3" key="1">
    <citation type="journal article" date="2019" name="Sci. Rep.">
        <title>Orb-weaving spider Araneus ventricosus genome elucidates the spidroin gene catalogue.</title>
        <authorList>
            <person name="Kono N."/>
            <person name="Nakamura H."/>
            <person name="Ohtoshi R."/>
            <person name="Moran D.A.P."/>
            <person name="Shinohara A."/>
            <person name="Yoshida Y."/>
            <person name="Fujiwara M."/>
            <person name="Mori M."/>
            <person name="Tomita M."/>
            <person name="Arakawa K."/>
        </authorList>
    </citation>
    <scope>NUCLEOTIDE SEQUENCE [LARGE SCALE GENOMIC DNA]</scope>
</reference>
<sequence>MEECCPLFSSNWDVRSAALCNRFSGLYSDHPPLGLGKEVHLLSLQRFKTLRNESLIPPQCQEQNRRPEKVGSIISAWGCSPQGMNKKEQGRKAVENHTPPRIRAEGKVDEDHLPSCCDNS</sequence>
<evidence type="ECO:0000313" key="2">
    <source>
        <dbReference type="EMBL" id="GBM62229.1"/>
    </source>
</evidence>
<dbReference type="EMBL" id="BGPR01001806">
    <property type="protein sequence ID" value="GBM62229.1"/>
    <property type="molecule type" value="Genomic_DNA"/>
</dbReference>
<gene>
    <name evidence="2" type="ORF">AVEN_196738_1</name>
</gene>
<feature type="compositionally biased region" description="Basic and acidic residues" evidence="1">
    <location>
        <begin position="85"/>
        <end position="95"/>
    </location>
</feature>
<feature type="region of interest" description="Disordered" evidence="1">
    <location>
        <begin position="80"/>
        <end position="120"/>
    </location>
</feature>
<comment type="caution">
    <text evidence="2">The sequence shown here is derived from an EMBL/GenBank/DDBJ whole genome shotgun (WGS) entry which is preliminary data.</text>
</comment>
<organism evidence="2 3">
    <name type="scientific">Araneus ventricosus</name>
    <name type="common">Orbweaver spider</name>
    <name type="synonym">Epeira ventricosa</name>
    <dbReference type="NCBI Taxonomy" id="182803"/>
    <lineage>
        <taxon>Eukaryota</taxon>
        <taxon>Metazoa</taxon>
        <taxon>Ecdysozoa</taxon>
        <taxon>Arthropoda</taxon>
        <taxon>Chelicerata</taxon>
        <taxon>Arachnida</taxon>
        <taxon>Araneae</taxon>
        <taxon>Araneomorphae</taxon>
        <taxon>Entelegynae</taxon>
        <taxon>Araneoidea</taxon>
        <taxon>Araneidae</taxon>
        <taxon>Araneus</taxon>
    </lineage>
</organism>
<feature type="compositionally biased region" description="Basic and acidic residues" evidence="1">
    <location>
        <begin position="102"/>
        <end position="113"/>
    </location>
</feature>